<dbReference type="InterPro" id="IPR018368">
    <property type="entry name" value="ClpA/B_CS1"/>
</dbReference>
<dbReference type="FunFam" id="3.40.50.300:FF:000120">
    <property type="entry name" value="ATP-dependent chaperone ClpB"/>
    <property type="match status" value="1"/>
</dbReference>
<comment type="similarity">
    <text evidence="1">Belongs to the ClpA/ClpB family.</text>
</comment>
<evidence type="ECO:0000313" key="9">
    <source>
        <dbReference type="EMBL" id="CAD8822696.1"/>
    </source>
</evidence>
<keyword evidence="3" id="KW-0547">Nucleotide-binding</keyword>
<dbReference type="SMART" id="SM01086">
    <property type="entry name" value="ClpB_D2-small"/>
    <property type="match status" value="1"/>
</dbReference>
<dbReference type="PANTHER" id="PTHR11638:SF18">
    <property type="entry name" value="HEAT SHOCK PROTEIN 104"/>
    <property type="match status" value="1"/>
</dbReference>
<dbReference type="PRINTS" id="PR00300">
    <property type="entry name" value="CLPPROTEASEA"/>
</dbReference>
<evidence type="ECO:0008006" key="11">
    <source>
        <dbReference type="Google" id="ProtNLM"/>
    </source>
</evidence>
<feature type="coiled-coil region" evidence="6">
    <location>
        <begin position="129"/>
        <end position="243"/>
    </location>
</feature>
<accession>A0A6T6N868</accession>
<evidence type="ECO:0000256" key="5">
    <source>
        <dbReference type="ARBA" id="ARBA00023186"/>
    </source>
</evidence>
<evidence type="ECO:0000256" key="4">
    <source>
        <dbReference type="ARBA" id="ARBA00022840"/>
    </source>
</evidence>
<dbReference type="SUPFAM" id="SSF52540">
    <property type="entry name" value="P-loop containing nucleoside triphosphate hydrolases"/>
    <property type="match status" value="2"/>
</dbReference>
<evidence type="ECO:0000313" key="10">
    <source>
        <dbReference type="EMBL" id="CAD8822697.1"/>
    </source>
</evidence>
<name>A0A6T6N868_9RHOD</name>
<dbReference type="Pfam" id="PF10431">
    <property type="entry name" value="ClpB_D2-small"/>
    <property type="match status" value="1"/>
</dbReference>
<dbReference type="PROSITE" id="PS00870">
    <property type="entry name" value="CLPAB_1"/>
    <property type="match status" value="1"/>
</dbReference>
<reference evidence="9" key="1">
    <citation type="submission" date="2021-01" db="EMBL/GenBank/DDBJ databases">
        <authorList>
            <person name="Corre E."/>
            <person name="Pelletier E."/>
            <person name="Niang G."/>
            <person name="Scheremetjew M."/>
            <person name="Finn R."/>
            <person name="Kale V."/>
            <person name="Holt S."/>
            <person name="Cochrane G."/>
            <person name="Meng A."/>
            <person name="Brown T."/>
            <person name="Cohen L."/>
        </authorList>
    </citation>
    <scope>NUCLEOTIDE SEQUENCE</scope>
    <source>
        <strain evidence="9">CCMP3278</strain>
    </source>
</reference>
<feature type="domain" description="Clp ATPase C-terminal" evidence="8">
    <location>
        <begin position="500"/>
        <end position="591"/>
    </location>
</feature>
<dbReference type="CDD" id="cd19499">
    <property type="entry name" value="RecA-like_ClpB_Hsp104-like"/>
    <property type="match status" value="1"/>
</dbReference>
<dbReference type="EMBL" id="HBFP01009884">
    <property type="protein sequence ID" value="CAD8822697.1"/>
    <property type="molecule type" value="Transcribed_RNA"/>
</dbReference>
<dbReference type="GO" id="GO:0016887">
    <property type="term" value="F:ATP hydrolysis activity"/>
    <property type="evidence" value="ECO:0007669"/>
    <property type="project" value="InterPro"/>
</dbReference>
<evidence type="ECO:0000256" key="3">
    <source>
        <dbReference type="ARBA" id="ARBA00022741"/>
    </source>
</evidence>
<dbReference type="PANTHER" id="PTHR11638">
    <property type="entry name" value="ATP-DEPENDENT CLP PROTEASE"/>
    <property type="match status" value="1"/>
</dbReference>
<dbReference type="Gene3D" id="3.40.50.300">
    <property type="entry name" value="P-loop containing nucleotide triphosphate hydrolases"/>
    <property type="match status" value="3"/>
</dbReference>
<dbReference type="GO" id="GO:0034605">
    <property type="term" value="P:cellular response to heat"/>
    <property type="evidence" value="ECO:0007669"/>
    <property type="project" value="TreeGrafter"/>
</dbReference>
<organism evidence="9">
    <name type="scientific">Timspurckia oligopyrenoides</name>
    <dbReference type="NCBI Taxonomy" id="708627"/>
    <lineage>
        <taxon>Eukaryota</taxon>
        <taxon>Rhodophyta</taxon>
        <taxon>Bangiophyceae</taxon>
        <taxon>Porphyridiales</taxon>
        <taxon>Porphyridiaceae</taxon>
        <taxon>Timspurckia</taxon>
    </lineage>
</organism>
<feature type="domain" description="AAA+ ATPase" evidence="7">
    <location>
        <begin position="326"/>
        <end position="565"/>
    </location>
</feature>
<dbReference type="EMBL" id="HBFP01009883">
    <property type="protein sequence ID" value="CAD8822696.1"/>
    <property type="molecule type" value="Transcribed_RNA"/>
</dbReference>
<proteinExistence type="inferred from homology"/>
<dbReference type="InterPro" id="IPR003593">
    <property type="entry name" value="AAA+_ATPase"/>
</dbReference>
<evidence type="ECO:0000256" key="6">
    <source>
        <dbReference type="SAM" id="Coils"/>
    </source>
</evidence>
<evidence type="ECO:0000259" key="8">
    <source>
        <dbReference type="SMART" id="SM01086"/>
    </source>
</evidence>
<dbReference type="InterPro" id="IPR041546">
    <property type="entry name" value="ClpA/ClpB_AAA_lid"/>
</dbReference>
<dbReference type="GO" id="GO:0005737">
    <property type="term" value="C:cytoplasm"/>
    <property type="evidence" value="ECO:0007669"/>
    <property type="project" value="TreeGrafter"/>
</dbReference>
<dbReference type="GO" id="GO:0005524">
    <property type="term" value="F:ATP binding"/>
    <property type="evidence" value="ECO:0007669"/>
    <property type="project" value="UniProtKB-KW"/>
</dbReference>
<dbReference type="InterPro" id="IPR003959">
    <property type="entry name" value="ATPase_AAA_core"/>
</dbReference>
<evidence type="ECO:0000256" key="1">
    <source>
        <dbReference type="ARBA" id="ARBA00008675"/>
    </source>
</evidence>
<protein>
    <recommendedName>
        <fullName evidence="11">Clp R domain-containing protein</fullName>
    </recommendedName>
</protein>
<dbReference type="PROSITE" id="PS00871">
    <property type="entry name" value="CLPAB_2"/>
    <property type="match status" value="1"/>
</dbReference>
<evidence type="ECO:0000259" key="7">
    <source>
        <dbReference type="SMART" id="SM00382"/>
    </source>
</evidence>
<dbReference type="InterPro" id="IPR027417">
    <property type="entry name" value="P-loop_NTPase"/>
</dbReference>
<keyword evidence="5" id="KW-0143">Chaperone</keyword>
<dbReference type="AlphaFoldDB" id="A0A6T6N868"/>
<keyword evidence="4" id="KW-0067">ATP-binding</keyword>
<dbReference type="InterPro" id="IPR028299">
    <property type="entry name" value="ClpA/B_CS2"/>
</dbReference>
<sequence>MGAGKSEGAMDAANLLKPMLARGELRCIGATTDEEYRKFIEGDGAFERRFQQVHVSEPSVQDTISILRGLKERYEIHHGVRIRDSALVAAAKLSSRYITNRFLPDKAIDLLDESCANVRVQLDSQPDVIDDLDHRKLQLEIEIAALQKEHDKAAKDRLAAAKVELAAIEEELRKLRAQVDMELGRVRELNAMLSKLDNLRLKLQEAERNRDMALAADLKYYAIPELQESIKRTKKQLDEEASREAAMVDENRTRLVSDTVQANQIAEVVSRWTGIPVSRLTKDEADKLVHLAQSLKTRVVGQDPALEAIAEAILRSRAGMSRPNQPLGSFLFLGGSGVGKTELAKALAEQLFDDEKVIIRLDMSEYMEQHSVARLIGAPPGYIGHDEGGQLTEGVRRRPYSVILLDEIEKAHRNVLNILLQVLDDGRLTDSQGRTVNFSNCVIIMTSNLGSELLSAVGESGLTNPVVPEEVKNSILAGLKKQFRPEFLNRLDDIVVFNPLGFESLKQIVRLQVAQLEKRLVEKDISLEVTDDAVFLIVQQACDVTYGARPLRRYLEKHLVTALSRALIAGDLTSHSNVTITPNADATGIAFHAAKKETGIEYLDEDEQGSEMSDF</sequence>
<dbReference type="InterPro" id="IPR050130">
    <property type="entry name" value="ClpA_ClpB"/>
</dbReference>
<keyword evidence="2" id="KW-0677">Repeat</keyword>
<dbReference type="Pfam" id="PF07724">
    <property type="entry name" value="AAA_2"/>
    <property type="match status" value="1"/>
</dbReference>
<dbReference type="InterPro" id="IPR019489">
    <property type="entry name" value="Clp_ATPase_C"/>
</dbReference>
<evidence type="ECO:0000256" key="2">
    <source>
        <dbReference type="ARBA" id="ARBA00022737"/>
    </source>
</evidence>
<gene>
    <name evidence="9" type="ORF">TOLI1172_LOCUS7092</name>
    <name evidence="10" type="ORF">TOLI1172_LOCUS7093</name>
</gene>
<dbReference type="Pfam" id="PF17871">
    <property type="entry name" value="AAA_lid_9"/>
    <property type="match status" value="1"/>
</dbReference>
<dbReference type="Gene3D" id="1.10.8.60">
    <property type="match status" value="1"/>
</dbReference>
<keyword evidence="6" id="KW-0175">Coiled coil</keyword>
<dbReference type="FunFam" id="3.40.50.300:FF:000025">
    <property type="entry name" value="ATP-dependent Clp protease subunit"/>
    <property type="match status" value="1"/>
</dbReference>
<dbReference type="InterPro" id="IPR001270">
    <property type="entry name" value="ClpA/B"/>
</dbReference>
<dbReference type="SMART" id="SM00382">
    <property type="entry name" value="AAA"/>
    <property type="match status" value="1"/>
</dbReference>